<dbReference type="EMBL" id="CP000807">
    <property type="protein sequence ID" value="ACB54266.1"/>
    <property type="molecule type" value="Genomic_DNA"/>
</dbReference>
<dbReference type="KEGG" id="cyt:cce_4920"/>
<keyword evidence="2" id="KW-1185">Reference proteome</keyword>
<name>B1X2A5_CROS5</name>
<evidence type="ECO:0000313" key="1">
    <source>
        <dbReference type="EMBL" id="ACB54266.1"/>
    </source>
</evidence>
<accession>B1X2A5</accession>
<organism evidence="1 2">
    <name type="scientific">Crocosphaera subtropica (strain ATCC 51142 / BH68)</name>
    <name type="common">Cyanothece sp. (strain ATCC 51142)</name>
    <dbReference type="NCBI Taxonomy" id="43989"/>
    <lineage>
        <taxon>Bacteria</taxon>
        <taxon>Bacillati</taxon>
        <taxon>Cyanobacteriota</taxon>
        <taxon>Cyanophyceae</taxon>
        <taxon>Oscillatoriophycideae</taxon>
        <taxon>Chroococcales</taxon>
        <taxon>Aphanothecaceae</taxon>
        <taxon>Crocosphaera</taxon>
        <taxon>Crocosphaera subtropica</taxon>
    </lineage>
</organism>
<sequence>MSFFQTQNNVGQFCRSLNSSEAREASATESQKIYETILLSLDQEVREENNLN</sequence>
<proteinExistence type="predicted"/>
<gene>
    <name evidence="1" type="ordered locus">cce_4920</name>
</gene>
<evidence type="ECO:0000313" key="2">
    <source>
        <dbReference type="Proteomes" id="UP000001203"/>
    </source>
</evidence>
<dbReference type="HOGENOM" id="CLU_3078972_0_0_3"/>
<dbReference type="Proteomes" id="UP000001203">
    <property type="component" value="Chromosome linear"/>
</dbReference>
<protein>
    <submittedName>
        <fullName evidence="1">Uncharacterized protein</fullName>
    </submittedName>
</protein>
<dbReference type="STRING" id="43989.cce_4920"/>
<dbReference type="AlphaFoldDB" id="B1X2A5"/>
<reference evidence="1 2" key="1">
    <citation type="journal article" date="2008" name="Proc. Natl. Acad. Sci. U.S.A.">
        <title>The genome of Cyanothece 51142, a unicellular diazotrophic cyanobacterium important in the marine nitrogen cycle.</title>
        <authorList>
            <person name="Welsh E.A."/>
            <person name="Liberton M."/>
            <person name="Stoeckel J."/>
            <person name="Loh T."/>
            <person name="Elvitigala T."/>
            <person name="Wang C."/>
            <person name="Wollam A."/>
            <person name="Fulton R.S."/>
            <person name="Clifton S.W."/>
            <person name="Jacobs J.M."/>
            <person name="Aurora R."/>
            <person name="Ghosh B.K."/>
            <person name="Sherman L.A."/>
            <person name="Smith R.D."/>
            <person name="Wilson R.K."/>
            <person name="Pakrasi H.B."/>
        </authorList>
    </citation>
    <scope>NUCLEOTIDE SEQUENCE [LARGE SCALE GENOMIC DNA]</scope>
    <source>
        <strain evidence="2">ATCC 51142 / BH68</strain>
    </source>
</reference>